<dbReference type="KEGG" id="tca:663890"/>
<feature type="repeat" description="ANK" evidence="3">
    <location>
        <begin position="311"/>
        <end position="340"/>
    </location>
</feature>
<dbReference type="OMA" id="CERGDFE"/>
<reference evidence="4 5" key="2">
    <citation type="journal article" date="2010" name="Nucleic Acids Res.">
        <title>BeetleBase in 2010: revisions to provide comprehensive genomic information for Tribolium castaneum.</title>
        <authorList>
            <person name="Kim H.S."/>
            <person name="Murphy T."/>
            <person name="Xia J."/>
            <person name="Caragea D."/>
            <person name="Park Y."/>
            <person name="Beeman R.W."/>
            <person name="Lorenzen M.D."/>
            <person name="Butcher S."/>
            <person name="Manak J.R."/>
            <person name="Brown S.J."/>
        </authorList>
    </citation>
    <scope>GENOME REANNOTATION</scope>
    <source>
        <strain evidence="4 5">Georgia GA2</strain>
    </source>
</reference>
<feature type="repeat" description="ANK" evidence="3">
    <location>
        <begin position="54"/>
        <end position="82"/>
    </location>
</feature>
<dbReference type="EMBL" id="KQ971351">
    <property type="protein sequence ID" value="KYB26769.1"/>
    <property type="molecule type" value="Genomic_DNA"/>
</dbReference>
<keyword evidence="1" id="KW-0677">Repeat</keyword>
<dbReference type="PANTHER" id="PTHR24123:SF33">
    <property type="entry name" value="PROTEIN HOS4"/>
    <property type="match status" value="1"/>
</dbReference>
<dbReference type="InParanoid" id="A0A139WFV8"/>
<gene>
    <name evidence="4" type="primary">AUGUSTUS-3.0.2_33552</name>
    <name evidence="4" type="ORF">TcasGA2_TC033552</name>
</gene>
<organism evidence="4 5">
    <name type="scientific">Tribolium castaneum</name>
    <name type="common">Red flour beetle</name>
    <dbReference type="NCBI Taxonomy" id="7070"/>
    <lineage>
        <taxon>Eukaryota</taxon>
        <taxon>Metazoa</taxon>
        <taxon>Ecdysozoa</taxon>
        <taxon>Arthropoda</taxon>
        <taxon>Hexapoda</taxon>
        <taxon>Insecta</taxon>
        <taxon>Pterygota</taxon>
        <taxon>Neoptera</taxon>
        <taxon>Endopterygota</taxon>
        <taxon>Coleoptera</taxon>
        <taxon>Polyphaga</taxon>
        <taxon>Cucujiformia</taxon>
        <taxon>Tenebrionidae</taxon>
        <taxon>Tenebrionidae incertae sedis</taxon>
        <taxon>Tribolium</taxon>
    </lineage>
</organism>
<dbReference type="OrthoDB" id="194358at2759"/>
<name>A0A139WFV8_TRICA</name>
<dbReference type="Proteomes" id="UP000007266">
    <property type="component" value="Linkage group 7"/>
</dbReference>
<dbReference type="STRING" id="7070.A0A139WFV8"/>
<proteinExistence type="predicted"/>
<reference evidence="4 5" key="1">
    <citation type="journal article" date="2008" name="Nature">
        <title>The genome of the model beetle and pest Tribolium castaneum.</title>
        <authorList>
            <consortium name="Tribolium Genome Sequencing Consortium"/>
            <person name="Richards S."/>
            <person name="Gibbs R.A."/>
            <person name="Weinstock G.M."/>
            <person name="Brown S.J."/>
            <person name="Denell R."/>
            <person name="Beeman R.W."/>
            <person name="Gibbs R."/>
            <person name="Beeman R.W."/>
            <person name="Brown S.J."/>
            <person name="Bucher G."/>
            <person name="Friedrich M."/>
            <person name="Grimmelikhuijzen C.J."/>
            <person name="Klingler M."/>
            <person name="Lorenzen M."/>
            <person name="Richards S."/>
            <person name="Roth S."/>
            <person name="Schroder R."/>
            <person name="Tautz D."/>
            <person name="Zdobnov E.M."/>
            <person name="Muzny D."/>
            <person name="Gibbs R.A."/>
            <person name="Weinstock G.M."/>
            <person name="Attaway T."/>
            <person name="Bell S."/>
            <person name="Buhay C.J."/>
            <person name="Chandrabose M.N."/>
            <person name="Chavez D."/>
            <person name="Clerk-Blankenburg K.P."/>
            <person name="Cree A."/>
            <person name="Dao M."/>
            <person name="Davis C."/>
            <person name="Chacko J."/>
            <person name="Dinh H."/>
            <person name="Dugan-Rocha S."/>
            <person name="Fowler G."/>
            <person name="Garner T.T."/>
            <person name="Garnes J."/>
            <person name="Gnirke A."/>
            <person name="Hawes A."/>
            <person name="Hernandez J."/>
            <person name="Hines S."/>
            <person name="Holder M."/>
            <person name="Hume J."/>
            <person name="Jhangiani S.N."/>
            <person name="Joshi V."/>
            <person name="Khan Z.M."/>
            <person name="Jackson L."/>
            <person name="Kovar C."/>
            <person name="Kowis A."/>
            <person name="Lee S."/>
            <person name="Lewis L.R."/>
            <person name="Margolis J."/>
            <person name="Morgan M."/>
            <person name="Nazareth L.V."/>
            <person name="Nguyen N."/>
            <person name="Okwuonu G."/>
            <person name="Parker D."/>
            <person name="Richards S."/>
            <person name="Ruiz S.J."/>
            <person name="Santibanez J."/>
            <person name="Savard J."/>
            <person name="Scherer S.E."/>
            <person name="Schneider B."/>
            <person name="Sodergren E."/>
            <person name="Tautz D."/>
            <person name="Vattahil S."/>
            <person name="Villasana D."/>
            <person name="White C.S."/>
            <person name="Wright R."/>
            <person name="Park Y."/>
            <person name="Beeman R.W."/>
            <person name="Lord J."/>
            <person name="Oppert B."/>
            <person name="Lorenzen M."/>
            <person name="Brown S."/>
            <person name="Wang L."/>
            <person name="Savard J."/>
            <person name="Tautz D."/>
            <person name="Richards S."/>
            <person name="Weinstock G."/>
            <person name="Gibbs R.A."/>
            <person name="Liu Y."/>
            <person name="Worley K."/>
            <person name="Weinstock G."/>
            <person name="Elsik C.G."/>
            <person name="Reese J.T."/>
            <person name="Elhaik E."/>
            <person name="Landan G."/>
            <person name="Graur D."/>
            <person name="Arensburger P."/>
            <person name="Atkinson P."/>
            <person name="Beeman R.W."/>
            <person name="Beidler J."/>
            <person name="Brown S.J."/>
            <person name="Demuth J.P."/>
            <person name="Drury D.W."/>
            <person name="Du Y.Z."/>
            <person name="Fujiwara H."/>
            <person name="Lorenzen M."/>
            <person name="Maselli V."/>
            <person name="Osanai M."/>
            <person name="Park Y."/>
            <person name="Robertson H.M."/>
            <person name="Tu Z."/>
            <person name="Wang J.J."/>
            <person name="Wang S."/>
            <person name="Richards S."/>
            <person name="Song H."/>
            <person name="Zhang L."/>
            <person name="Sodergren E."/>
            <person name="Werner D."/>
            <person name="Stanke M."/>
            <person name="Morgenstern B."/>
            <person name="Solovyev V."/>
            <person name="Kosarev P."/>
            <person name="Brown G."/>
            <person name="Chen H.C."/>
            <person name="Ermolaeva O."/>
            <person name="Hlavina W."/>
            <person name="Kapustin Y."/>
            <person name="Kiryutin B."/>
            <person name="Kitts P."/>
            <person name="Maglott D."/>
            <person name="Pruitt K."/>
            <person name="Sapojnikov V."/>
            <person name="Souvorov A."/>
            <person name="Mackey A.J."/>
            <person name="Waterhouse R.M."/>
            <person name="Wyder S."/>
            <person name="Zdobnov E.M."/>
            <person name="Zdobnov E.M."/>
            <person name="Wyder S."/>
            <person name="Kriventseva E.V."/>
            <person name="Kadowaki T."/>
            <person name="Bork P."/>
            <person name="Aranda M."/>
            <person name="Bao R."/>
            <person name="Beermann A."/>
            <person name="Berns N."/>
            <person name="Bolognesi R."/>
            <person name="Bonneton F."/>
            <person name="Bopp D."/>
            <person name="Brown S.J."/>
            <person name="Bucher G."/>
            <person name="Butts T."/>
            <person name="Chaumot A."/>
            <person name="Denell R.E."/>
            <person name="Ferrier D.E."/>
            <person name="Friedrich M."/>
            <person name="Gordon C.M."/>
            <person name="Jindra M."/>
            <person name="Klingler M."/>
            <person name="Lan Q."/>
            <person name="Lattorff H.M."/>
            <person name="Laudet V."/>
            <person name="von Levetsow C."/>
            <person name="Liu Z."/>
            <person name="Lutz R."/>
            <person name="Lynch J.A."/>
            <person name="da Fonseca R.N."/>
            <person name="Posnien N."/>
            <person name="Reuter R."/>
            <person name="Roth S."/>
            <person name="Savard J."/>
            <person name="Schinko J.B."/>
            <person name="Schmitt C."/>
            <person name="Schoppmeier M."/>
            <person name="Schroder R."/>
            <person name="Shippy T.D."/>
            <person name="Simonnet F."/>
            <person name="Marques-Souza H."/>
            <person name="Tautz D."/>
            <person name="Tomoyasu Y."/>
            <person name="Trauner J."/>
            <person name="Van der Zee M."/>
            <person name="Vervoort M."/>
            <person name="Wittkopp N."/>
            <person name="Wimmer E.A."/>
            <person name="Yang X."/>
            <person name="Jones A.K."/>
            <person name="Sattelle D.B."/>
            <person name="Ebert P.R."/>
            <person name="Nelson D."/>
            <person name="Scott J.G."/>
            <person name="Beeman R.W."/>
            <person name="Muthukrishnan S."/>
            <person name="Kramer K.J."/>
            <person name="Arakane Y."/>
            <person name="Beeman R.W."/>
            <person name="Zhu Q."/>
            <person name="Hogenkamp D."/>
            <person name="Dixit R."/>
            <person name="Oppert B."/>
            <person name="Jiang H."/>
            <person name="Zou Z."/>
            <person name="Marshall J."/>
            <person name="Elpidina E."/>
            <person name="Vinokurov K."/>
            <person name="Oppert C."/>
            <person name="Zou Z."/>
            <person name="Evans J."/>
            <person name="Lu Z."/>
            <person name="Zhao P."/>
            <person name="Sumathipala N."/>
            <person name="Altincicek B."/>
            <person name="Vilcinskas A."/>
            <person name="Williams M."/>
            <person name="Hultmark D."/>
            <person name="Hetru C."/>
            <person name="Jiang H."/>
            <person name="Grimmelikhuijzen C.J."/>
            <person name="Hauser F."/>
            <person name="Cazzamali G."/>
            <person name="Williamson M."/>
            <person name="Park Y."/>
            <person name="Li B."/>
            <person name="Tanaka Y."/>
            <person name="Predel R."/>
            <person name="Neupert S."/>
            <person name="Schachtner J."/>
            <person name="Verleyen P."/>
            <person name="Raible F."/>
            <person name="Bork P."/>
            <person name="Friedrich M."/>
            <person name="Walden K.K."/>
            <person name="Robertson H.M."/>
            <person name="Angeli S."/>
            <person name="Foret S."/>
            <person name="Bucher G."/>
            <person name="Schuetz S."/>
            <person name="Maleszka R."/>
            <person name="Wimmer E.A."/>
            <person name="Beeman R.W."/>
            <person name="Lorenzen M."/>
            <person name="Tomoyasu Y."/>
            <person name="Miller S.C."/>
            <person name="Grossmann D."/>
            <person name="Bucher G."/>
        </authorList>
    </citation>
    <scope>NUCLEOTIDE SEQUENCE [LARGE SCALE GENOMIC DNA]</scope>
    <source>
        <strain evidence="4 5">Georgia GA2</strain>
    </source>
</reference>
<keyword evidence="5" id="KW-1185">Reference proteome</keyword>
<feature type="repeat" description="ANK" evidence="3">
    <location>
        <begin position="114"/>
        <end position="146"/>
    </location>
</feature>
<feature type="repeat" description="ANK" evidence="3">
    <location>
        <begin position="147"/>
        <end position="179"/>
    </location>
</feature>
<evidence type="ECO:0000256" key="2">
    <source>
        <dbReference type="ARBA" id="ARBA00023043"/>
    </source>
</evidence>
<feature type="repeat" description="ANK" evidence="3">
    <location>
        <begin position="520"/>
        <end position="552"/>
    </location>
</feature>
<dbReference type="eggNOG" id="KOG4177">
    <property type="taxonomic scope" value="Eukaryota"/>
</dbReference>
<dbReference type="AlphaFoldDB" id="A0A139WFV8"/>
<feature type="repeat" description="ANK" evidence="3">
    <location>
        <begin position="424"/>
        <end position="452"/>
    </location>
</feature>
<feature type="repeat" description="ANK" evidence="3">
    <location>
        <begin position="553"/>
        <end position="585"/>
    </location>
</feature>
<evidence type="ECO:0000313" key="5">
    <source>
        <dbReference type="Proteomes" id="UP000007266"/>
    </source>
</evidence>
<feature type="repeat" description="ANK" evidence="3">
    <location>
        <begin position="772"/>
        <end position="804"/>
    </location>
</feature>
<feature type="repeat" description="ANK" evidence="3">
    <location>
        <begin position="619"/>
        <end position="651"/>
    </location>
</feature>
<dbReference type="InterPro" id="IPR051165">
    <property type="entry name" value="Multifunctional_ANK_Repeat"/>
</dbReference>
<evidence type="ECO:0000313" key="4">
    <source>
        <dbReference type="EMBL" id="KYB26769.1"/>
    </source>
</evidence>
<dbReference type="PRINTS" id="PR01415">
    <property type="entry name" value="ANKYRIN"/>
</dbReference>
<dbReference type="Gene3D" id="1.25.40.20">
    <property type="entry name" value="Ankyrin repeat-containing domain"/>
    <property type="match status" value="5"/>
</dbReference>
<dbReference type="PANTHER" id="PTHR24123">
    <property type="entry name" value="ANKYRIN REPEAT-CONTAINING"/>
    <property type="match status" value="1"/>
</dbReference>
<feature type="repeat" description="ANK" evidence="3">
    <location>
        <begin position="21"/>
        <end position="53"/>
    </location>
</feature>
<feature type="repeat" description="ANK" evidence="3">
    <location>
        <begin position="739"/>
        <end position="771"/>
    </location>
</feature>
<evidence type="ECO:0000256" key="3">
    <source>
        <dbReference type="PROSITE-ProRule" id="PRU00023"/>
    </source>
</evidence>
<dbReference type="SMART" id="SM00248">
    <property type="entry name" value="ANK"/>
    <property type="match status" value="22"/>
</dbReference>
<protein>
    <submittedName>
        <fullName evidence="4">Tankyrase-like Protein</fullName>
    </submittedName>
</protein>
<feature type="repeat" description="ANK" evidence="3">
    <location>
        <begin position="180"/>
        <end position="214"/>
    </location>
</feature>
<dbReference type="SUPFAM" id="SSF48403">
    <property type="entry name" value="Ankyrin repeat"/>
    <property type="match status" value="3"/>
</dbReference>
<dbReference type="PROSITE" id="PS50297">
    <property type="entry name" value="ANK_REP_REGION"/>
    <property type="match status" value="13"/>
</dbReference>
<sequence length="830" mass="91321">MTSEEKIADYEVFITTMHINLGWSPLHCMIEKKKSSLAQTLINQNVDINSLDKFRRSPLSIASAKNNNSLVEILLSSGAKVNRGFPLHYACEKNHVKIAQTLIENGADLNLERDSNYPLLIAINKGHIETAIFLLQNGADVHIVDKHKETALHWACDRGLELLIQPLINNGCDIDAKDRSEMTPLNICLVRQENRPDLVKLLIKNGALISLRDSTGCTYLHSCFNQDSLTEFLKHGLDPNLQDVNNETPLYSHSRFTKHDYCNILLEYGADPNIARKGGWTPLHVAASEGYLDYVKELIKHKASVNAASAQNITPLHLAAKFGHLEIVKELIKVGAFIDIPIIDLCDVNSSLPHFVDSEWVIEGQSPFDLATKFENFEICDFLIATRKNTSGSSLMGWTLLHHSVWSGFVDLPNSAVVNVCDKFGRTPLSLAAAKNNSDIVKKLHKAGGDVDLGLPLHFAVRSEALDCVSLLLDLKCDVNKTSNHEFENTPLLDAIYESKINSAMALIRHKIDVNCTNKWGETPLELACRYTNLDLAKELLNCGACVNSTNFCKETPLNVAALFKNIDILSLLIGSNSDVNFRDHFDCTPLHSAVGENFEAGVLKLVKAGAAVNVCNDDFETPLILAVDNANLNVTKILIDHNSDVNFQTPEGWSALHTSVYCGNLNCVKELLKSGAEVNVASSENVLPIYLAAIKGWDSVVEELLDRGSLLDPYIFEYGVFRDDTGSFSKFETYHIVAGNTPLLGGCAKGHLGVVKLLESRGASLNCVNSWGNNVLHEAVLSQSVEVVEFLLGLNADFNVGNKSGKTPLDLAKEINTETIINLIINKPI</sequence>
<evidence type="ECO:0000256" key="1">
    <source>
        <dbReference type="ARBA" id="ARBA00022737"/>
    </source>
</evidence>
<feature type="repeat" description="ANK" evidence="3">
    <location>
        <begin position="82"/>
        <end position="114"/>
    </location>
</feature>
<dbReference type="PROSITE" id="PS50088">
    <property type="entry name" value="ANK_REPEAT"/>
    <property type="match status" value="15"/>
</dbReference>
<dbReference type="Pfam" id="PF00023">
    <property type="entry name" value="Ank"/>
    <property type="match status" value="2"/>
</dbReference>
<dbReference type="InterPro" id="IPR036770">
    <property type="entry name" value="Ankyrin_rpt-contain_sf"/>
</dbReference>
<accession>A0A139WFV8</accession>
<dbReference type="Pfam" id="PF12796">
    <property type="entry name" value="Ank_2"/>
    <property type="match status" value="6"/>
</dbReference>
<keyword evidence="2 3" id="KW-0040">ANK repeat</keyword>
<feature type="repeat" description="ANK" evidence="3">
    <location>
        <begin position="278"/>
        <end position="310"/>
    </location>
</feature>
<dbReference type="InterPro" id="IPR002110">
    <property type="entry name" value="Ankyrin_rpt"/>
</dbReference>
<feature type="repeat" description="ANK" evidence="3">
    <location>
        <begin position="652"/>
        <end position="684"/>
    </location>
</feature>